<feature type="signal peptide" evidence="2">
    <location>
        <begin position="1"/>
        <end position="19"/>
    </location>
</feature>
<dbReference type="EMBL" id="CP003156">
    <property type="protein sequence ID" value="AEV31949.1"/>
    <property type="molecule type" value="Genomic_DNA"/>
</dbReference>
<protein>
    <recommendedName>
        <fullName evidence="5">Zinc metalloprotease (Elastase)</fullName>
    </recommendedName>
</protein>
<dbReference type="NCBIfam" id="TIGR04183">
    <property type="entry name" value="Por_Secre_tail"/>
    <property type="match status" value="1"/>
</dbReference>
<dbReference type="RefSeq" id="WP_014201310.1">
    <property type="nucleotide sequence ID" value="NC_016599.1"/>
</dbReference>
<keyword evidence="1 2" id="KW-0732">Signal</keyword>
<dbReference type="KEGG" id="oho:Oweho_0939"/>
<dbReference type="SUPFAM" id="SSF55486">
    <property type="entry name" value="Metalloproteases ('zincins'), catalytic domain"/>
    <property type="match status" value="1"/>
</dbReference>
<reference evidence="3 4" key="1">
    <citation type="journal article" date="2012" name="Stand. Genomic Sci.">
        <title>Genome sequence of the orange-pigmented seawater bacterium Owenweeksia hongkongensis type strain (UST20020801(T)).</title>
        <authorList>
            <person name="Riedel T."/>
            <person name="Held B."/>
            <person name="Nolan M."/>
            <person name="Lucas S."/>
            <person name="Lapidus A."/>
            <person name="Tice H."/>
            <person name="Del Rio T.G."/>
            <person name="Cheng J.F."/>
            <person name="Han C."/>
            <person name="Tapia R."/>
            <person name="Goodwin L.A."/>
            <person name="Pitluck S."/>
            <person name="Liolios K."/>
            <person name="Mavromatis K."/>
            <person name="Pagani I."/>
            <person name="Ivanova N."/>
            <person name="Mikhailova N."/>
            <person name="Pati A."/>
            <person name="Chen A."/>
            <person name="Palaniappan K."/>
            <person name="Rohde M."/>
            <person name="Tindall B.J."/>
            <person name="Detter J.C."/>
            <person name="Goker M."/>
            <person name="Woyke T."/>
            <person name="Bristow J."/>
            <person name="Eisen J.A."/>
            <person name="Markowitz V."/>
            <person name="Hugenholtz P."/>
            <person name="Klenk H.P."/>
            <person name="Kyrpides N.C."/>
        </authorList>
    </citation>
    <scope>NUCLEOTIDE SEQUENCE</scope>
    <source>
        <strain evidence="4">DSM 17368 / JCM 12287 / NRRL B-23963</strain>
    </source>
</reference>
<dbReference type="Proteomes" id="UP000005631">
    <property type="component" value="Chromosome"/>
</dbReference>
<dbReference type="HOGENOM" id="CLU_448194_0_0_10"/>
<feature type="chain" id="PRO_5003515382" description="Zinc metalloprotease (Elastase)" evidence="2">
    <location>
        <begin position="20"/>
        <end position="603"/>
    </location>
</feature>
<dbReference type="STRING" id="926562.Oweho_0939"/>
<sequence>MKLITATLLLLTFSAFSQKAPTPLPQAGADIFLHSYKSTAKVYNYSDEAVKDAIISEAKFIESVDLELSYKVKSKALTHYHFDVLIEKQKIYAAPIHASLDSRGKLRIQNIPNIPQNINGSFPSSTYAENIQQQIGAEKILQNREVFIYLGGDELTKARLIELSGPETLHRNVVIVGNEIVAQQDLHKYHSATGPNDSIVSVSVFDPDPLTTAKAPYSGAYTDNNDKNSVELEAELKSRNTTFTFQNGLFLAENDFVKIADFSLPSIPPVASATPHFHFTRDSASFEDVNVMYHITHHREHLIDLGYPNLPAYQIQIDPHALQGSDQSFFTTNNTPHRIYMGEGGVDDAEDADVILHEFSHAVIYAASPSTQITIERGCIEEALCDYFAASYSASISEFNSSIVFNWDSGNGTVWSPVRSVESTKDYGFLSFKTGSYYSNTDIFASCLMSINKTLGRNLADELAVETLFNLTHNTNMPDFAGYMMMADTLLYNGSHSQVIHDAFMERNIVPSISLNEYSLLTEGAIKISNTYGFGKGEALQLSSPTKLTQYEVYSVGGQLISKGALPNEMQADLDLPELNTGVYLITISTQKGYSQSFRVIRF</sequence>
<dbReference type="AlphaFoldDB" id="G8R3C8"/>
<dbReference type="InterPro" id="IPR026444">
    <property type="entry name" value="Secre_tail"/>
</dbReference>
<accession>G8R3C8</accession>
<organism evidence="3 4">
    <name type="scientific">Owenweeksia hongkongensis (strain DSM 17368 / CIP 108786 / JCM 12287 / NRRL B-23963 / UST20020801)</name>
    <dbReference type="NCBI Taxonomy" id="926562"/>
    <lineage>
        <taxon>Bacteria</taxon>
        <taxon>Pseudomonadati</taxon>
        <taxon>Bacteroidota</taxon>
        <taxon>Flavobacteriia</taxon>
        <taxon>Flavobacteriales</taxon>
        <taxon>Owenweeksiaceae</taxon>
        <taxon>Owenweeksia</taxon>
    </lineage>
</organism>
<evidence type="ECO:0008006" key="5">
    <source>
        <dbReference type="Google" id="ProtNLM"/>
    </source>
</evidence>
<name>G8R3C8_OWEHD</name>
<keyword evidence="4" id="KW-1185">Reference proteome</keyword>
<gene>
    <name evidence="3" type="ordered locus">Oweho_0939</name>
</gene>
<evidence type="ECO:0000256" key="2">
    <source>
        <dbReference type="SAM" id="SignalP"/>
    </source>
</evidence>
<dbReference type="eggNOG" id="COG3227">
    <property type="taxonomic scope" value="Bacteria"/>
</dbReference>
<evidence type="ECO:0000313" key="3">
    <source>
        <dbReference type="EMBL" id="AEV31949.1"/>
    </source>
</evidence>
<proteinExistence type="predicted"/>
<evidence type="ECO:0000256" key="1">
    <source>
        <dbReference type="ARBA" id="ARBA00022729"/>
    </source>
</evidence>
<evidence type="ECO:0000313" key="4">
    <source>
        <dbReference type="Proteomes" id="UP000005631"/>
    </source>
</evidence>
<dbReference type="OrthoDB" id="5289240at2"/>